<accession>A0A6J4QBR7</accession>
<organism evidence="1">
    <name type="scientific">uncultured Rubrobacteraceae bacterium</name>
    <dbReference type="NCBI Taxonomy" id="349277"/>
    <lineage>
        <taxon>Bacteria</taxon>
        <taxon>Bacillati</taxon>
        <taxon>Actinomycetota</taxon>
        <taxon>Rubrobacteria</taxon>
        <taxon>Rubrobacterales</taxon>
        <taxon>Rubrobacteraceae</taxon>
        <taxon>environmental samples</taxon>
    </lineage>
</organism>
<dbReference type="AlphaFoldDB" id="A0A6J4QBR7"/>
<evidence type="ECO:0000313" key="1">
    <source>
        <dbReference type="EMBL" id="CAA9433408.1"/>
    </source>
</evidence>
<name>A0A6J4QBR7_9ACTN</name>
<protein>
    <submittedName>
        <fullName evidence="1">Uncharacterized protein</fullName>
    </submittedName>
</protein>
<gene>
    <name evidence="1" type="ORF">AVDCRST_MAG55-2818</name>
</gene>
<dbReference type="EMBL" id="CADCUZ010000139">
    <property type="protein sequence ID" value="CAA9433408.1"/>
    <property type="molecule type" value="Genomic_DNA"/>
</dbReference>
<reference evidence="1" key="1">
    <citation type="submission" date="2020-02" db="EMBL/GenBank/DDBJ databases">
        <authorList>
            <person name="Meier V. D."/>
        </authorList>
    </citation>
    <scope>NUCLEOTIDE SEQUENCE</scope>
    <source>
        <strain evidence="1">AVDCRST_MAG55</strain>
    </source>
</reference>
<sequence>MPLLGRAWEEAAGSVVATVFVSARSDYDNGAA</sequence>
<proteinExistence type="predicted"/>